<protein>
    <recommendedName>
        <fullName evidence="6">Probable septum site-determining protein MinC</fullName>
    </recommendedName>
</protein>
<dbReference type="GO" id="GO:0051302">
    <property type="term" value="P:regulation of cell division"/>
    <property type="evidence" value="ECO:0007669"/>
    <property type="project" value="InterPro"/>
</dbReference>
<evidence type="ECO:0000256" key="5">
    <source>
        <dbReference type="ARBA" id="ARBA00025606"/>
    </source>
</evidence>
<evidence type="ECO:0000256" key="6">
    <source>
        <dbReference type="HAMAP-Rule" id="MF_00267"/>
    </source>
</evidence>
<dbReference type="EMBL" id="CP001275">
    <property type="protein sequence ID" value="ACM04931.1"/>
    <property type="molecule type" value="Genomic_DNA"/>
</dbReference>
<dbReference type="Pfam" id="PF03775">
    <property type="entry name" value="MinC_C"/>
    <property type="match status" value="1"/>
</dbReference>
<feature type="domain" description="Septum formation inhibitor MinC N-terminal" evidence="8">
    <location>
        <begin position="11"/>
        <end position="80"/>
    </location>
</feature>
<dbReference type="OrthoDB" id="9790810at2"/>
<proteinExistence type="inferred from homology"/>
<evidence type="ECO:0000259" key="8">
    <source>
        <dbReference type="Pfam" id="PF05209"/>
    </source>
</evidence>
<feature type="domain" description="Septum formation inhibitor MinC C-terminal" evidence="7">
    <location>
        <begin position="129"/>
        <end position="228"/>
    </location>
</feature>
<dbReference type="Pfam" id="PF05209">
    <property type="entry name" value="MinC_N"/>
    <property type="match status" value="1"/>
</dbReference>
<comment type="subunit">
    <text evidence="6">Interacts with MinD and FtsZ.</text>
</comment>
<evidence type="ECO:0000256" key="2">
    <source>
        <dbReference type="ARBA" id="ARBA00022618"/>
    </source>
</evidence>
<evidence type="ECO:0000256" key="1">
    <source>
        <dbReference type="ARBA" id="ARBA00006291"/>
    </source>
</evidence>
<dbReference type="InterPro" id="IPR013033">
    <property type="entry name" value="MinC"/>
</dbReference>
<dbReference type="eggNOG" id="COG0850">
    <property type="taxonomic scope" value="Bacteria"/>
</dbReference>
<evidence type="ECO:0000313" key="10">
    <source>
        <dbReference type="Proteomes" id="UP000000447"/>
    </source>
</evidence>
<dbReference type="KEGG" id="tro:trd_1926"/>
<keyword evidence="4 6" id="KW-0131">Cell cycle</keyword>
<dbReference type="InterPro" id="IPR005526">
    <property type="entry name" value="Septum_form_inhib_MinC_C"/>
</dbReference>
<dbReference type="AlphaFoldDB" id="B9L226"/>
<dbReference type="SUPFAM" id="SSF63848">
    <property type="entry name" value="Cell-division inhibitor MinC, C-terminal domain"/>
    <property type="match status" value="1"/>
</dbReference>
<dbReference type="GO" id="GO:0000902">
    <property type="term" value="P:cell morphogenesis"/>
    <property type="evidence" value="ECO:0007669"/>
    <property type="project" value="InterPro"/>
</dbReference>
<organism evidence="9 10">
    <name type="scientific">Thermomicrobium roseum (strain ATCC 27502 / DSM 5159 / P-2)</name>
    <dbReference type="NCBI Taxonomy" id="309801"/>
    <lineage>
        <taxon>Bacteria</taxon>
        <taxon>Pseudomonadati</taxon>
        <taxon>Thermomicrobiota</taxon>
        <taxon>Thermomicrobia</taxon>
        <taxon>Thermomicrobiales</taxon>
        <taxon>Thermomicrobiaceae</taxon>
        <taxon>Thermomicrobium</taxon>
    </lineage>
</organism>
<sequence>MLDDERARATVRVRGTQDGVRLLLPRATPLAVVLEQVRDLLESRSSFFRGAALTLDFSEREPVLDEIAALQQLLDRHGIRIQAIGAATSDVRQRLERWGFRTETAEPARRLRLIEPDSEQTPDGSATYLRRTLRSGMSVEAEGHLVLIGDVNPGALVVAGGDVLVWGVVRGTVHAGRHGDTDAVIAALRLAPMQLRIANLVARAPDRGGQLLDAPALARVVDGQIVIEPWRIERR</sequence>
<accession>B9L226</accession>
<name>B9L226_THERP</name>
<evidence type="ECO:0000256" key="4">
    <source>
        <dbReference type="ARBA" id="ARBA00023306"/>
    </source>
</evidence>
<evidence type="ECO:0000313" key="9">
    <source>
        <dbReference type="EMBL" id="ACM04931.1"/>
    </source>
</evidence>
<keyword evidence="3 6" id="KW-0717">Septation</keyword>
<dbReference type="InterPro" id="IPR007874">
    <property type="entry name" value="MinC_N"/>
</dbReference>
<dbReference type="STRING" id="309801.trd_1926"/>
<comment type="similarity">
    <text evidence="1 6">Belongs to the MinC family.</text>
</comment>
<evidence type="ECO:0000259" key="7">
    <source>
        <dbReference type="Pfam" id="PF03775"/>
    </source>
</evidence>
<dbReference type="GO" id="GO:0000917">
    <property type="term" value="P:division septum assembly"/>
    <property type="evidence" value="ECO:0007669"/>
    <property type="project" value="UniProtKB-KW"/>
</dbReference>
<dbReference type="InterPro" id="IPR036145">
    <property type="entry name" value="MinC_C_sf"/>
</dbReference>
<dbReference type="RefSeq" id="WP_015922868.1">
    <property type="nucleotide sequence ID" value="NC_011959.1"/>
</dbReference>
<dbReference type="Gene3D" id="3.30.70.260">
    <property type="match status" value="1"/>
</dbReference>
<reference evidence="9 10" key="1">
    <citation type="journal article" date="2009" name="PLoS ONE">
        <title>Complete genome sequence of the aerobic CO-oxidizing thermophile Thermomicrobium roseum.</title>
        <authorList>
            <person name="Wu D."/>
            <person name="Raymond J."/>
            <person name="Wu M."/>
            <person name="Chatterji S."/>
            <person name="Ren Q."/>
            <person name="Graham J.E."/>
            <person name="Bryant D.A."/>
            <person name="Robb F."/>
            <person name="Colman A."/>
            <person name="Tallon L.J."/>
            <person name="Badger J.H."/>
            <person name="Madupu R."/>
            <person name="Ward N.L."/>
            <person name="Eisen J.A."/>
        </authorList>
    </citation>
    <scope>NUCLEOTIDE SEQUENCE [LARGE SCALE GENOMIC DNA]</scope>
    <source>
        <strain evidence="10">ATCC 27502 / DSM 5159 / P-2</strain>
    </source>
</reference>
<keyword evidence="2 6" id="KW-0132">Cell division</keyword>
<evidence type="ECO:0000256" key="3">
    <source>
        <dbReference type="ARBA" id="ARBA00023210"/>
    </source>
</evidence>
<comment type="function">
    <text evidence="5 6">Cell division inhibitor that blocks the formation of polar Z ring septums. Rapidly oscillates between the poles of the cell to destabilize FtsZ filaments that have formed before they mature into polar Z rings. Prevents FtsZ polymerization.</text>
</comment>
<dbReference type="HAMAP" id="MF_00267">
    <property type="entry name" value="MinC"/>
    <property type="match status" value="1"/>
</dbReference>
<gene>
    <name evidence="6 9" type="primary">minC</name>
    <name evidence="9" type="ordered locus">trd_1926</name>
</gene>
<dbReference type="Gene3D" id="2.160.20.70">
    <property type="match status" value="1"/>
</dbReference>
<dbReference type="Proteomes" id="UP000000447">
    <property type="component" value="Chromosome"/>
</dbReference>
<dbReference type="InterPro" id="IPR016098">
    <property type="entry name" value="CAP/MinC_C"/>
</dbReference>
<dbReference type="PANTHER" id="PTHR34108:SF1">
    <property type="entry name" value="SEPTUM SITE-DETERMINING PROTEIN MINC"/>
    <property type="match status" value="1"/>
</dbReference>
<dbReference type="HOGENOM" id="CLU_048711_0_0_0"/>
<keyword evidence="10" id="KW-1185">Reference proteome</keyword>
<dbReference type="GO" id="GO:1901891">
    <property type="term" value="P:regulation of cell septum assembly"/>
    <property type="evidence" value="ECO:0007669"/>
    <property type="project" value="InterPro"/>
</dbReference>
<dbReference type="PANTHER" id="PTHR34108">
    <property type="entry name" value="SEPTUM SITE-DETERMINING PROTEIN MINC"/>
    <property type="match status" value="1"/>
</dbReference>
<dbReference type="NCBIfam" id="TIGR01222">
    <property type="entry name" value="minC"/>
    <property type="match status" value="1"/>
</dbReference>